<name>A0A5Q0H6F7_SACSY</name>
<evidence type="ECO:0000313" key="2">
    <source>
        <dbReference type="EMBL" id="QFZ21739.1"/>
    </source>
</evidence>
<dbReference type="AlphaFoldDB" id="A0A5Q0H6F7"/>
<dbReference type="OrthoDB" id="3696107at2"/>
<dbReference type="RefSeq" id="WP_033432979.1">
    <property type="nucleotide sequence ID" value="NZ_CP034550.1"/>
</dbReference>
<feature type="region of interest" description="Disordered" evidence="1">
    <location>
        <begin position="1"/>
        <end position="68"/>
    </location>
</feature>
<keyword evidence="3" id="KW-1185">Reference proteome</keyword>
<dbReference type="KEGG" id="ssyi:EKG83_33965"/>
<protein>
    <submittedName>
        <fullName evidence="2">Uncharacterized protein</fullName>
    </submittedName>
</protein>
<accession>A0A5Q0H6F7</accession>
<dbReference type="Proteomes" id="UP000325787">
    <property type="component" value="Chromosome"/>
</dbReference>
<evidence type="ECO:0000256" key="1">
    <source>
        <dbReference type="SAM" id="MobiDB-lite"/>
    </source>
</evidence>
<feature type="compositionally biased region" description="Basic and acidic residues" evidence="1">
    <location>
        <begin position="1"/>
        <end position="21"/>
    </location>
</feature>
<dbReference type="EMBL" id="CP034550">
    <property type="protein sequence ID" value="QFZ21739.1"/>
    <property type="molecule type" value="Genomic_DNA"/>
</dbReference>
<sequence length="68" mass="7010">MDHEPRNDPEQEYDDASRASLDEGASGPLDGIGNPAGRSDTGSAHPEANPTGNIGISDYSAADDPDRG</sequence>
<gene>
    <name evidence="2" type="ORF">EKG83_33965</name>
</gene>
<evidence type="ECO:0000313" key="3">
    <source>
        <dbReference type="Proteomes" id="UP000325787"/>
    </source>
</evidence>
<reference evidence="3" key="1">
    <citation type="journal article" date="2021" name="Curr. Microbiol.">
        <title>Complete genome of nocamycin-producing strain Saccharothrix syringae NRRL B-16468 reveals the biosynthetic potential for secondary metabolites.</title>
        <authorList>
            <person name="Mo X."/>
            <person name="Yang S."/>
        </authorList>
    </citation>
    <scope>NUCLEOTIDE SEQUENCE [LARGE SCALE GENOMIC DNA]</scope>
    <source>
        <strain evidence="3">ATCC 51364 / DSM 43886 / JCM 6844 / KCTC 9398 / NBRC 14523 / NRRL B-16468 / INA 2240</strain>
    </source>
</reference>
<organism evidence="2 3">
    <name type="scientific">Saccharothrix syringae</name>
    <name type="common">Nocardiopsis syringae</name>
    <dbReference type="NCBI Taxonomy" id="103733"/>
    <lineage>
        <taxon>Bacteria</taxon>
        <taxon>Bacillati</taxon>
        <taxon>Actinomycetota</taxon>
        <taxon>Actinomycetes</taxon>
        <taxon>Pseudonocardiales</taxon>
        <taxon>Pseudonocardiaceae</taxon>
        <taxon>Saccharothrix</taxon>
    </lineage>
</organism>
<proteinExistence type="predicted"/>